<evidence type="ECO:0000313" key="2">
    <source>
        <dbReference type="EMBL" id="QSX76893.1"/>
    </source>
</evidence>
<dbReference type="InterPro" id="IPR021109">
    <property type="entry name" value="Peptidase_aspartic_dom_sf"/>
</dbReference>
<accession>A0ABX7RFD5</accession>
<name>A0ABX7RFD5_9GAMM</name>
<dbReference type="GO" id="GO:0008233">
    <property type="term" value="F:peptidase activity"/>
    <property type="evidence" value="ECO:0007669"/>
    <property type="project" value="UniProtKB-KW"/>
</dbReference>
<keyword evidence="3" id="KW-1185">Reference proteome</keyword>
<keyword evidence="2" id="KW-0378">Hydrolase</keyword>
<protein>
    <submittedName>
        <fullName evidence="2">ATP-dependent zinc protease</fullName>
    </submittedName>
</protein>
<evidence type="ECO:0000313" key="3">
    <source>
        <dbReference type="Proteomes" id="UP000663400"/>
    </source>
</evidence>
<gene>
    <name evidence="2" type="ORF">HIV01_017565</name>
</gene>
<dbReference type="GO" id="GO:0006508">
    <property type="term" value="P:proteolysis"/>
    <property type="evidence" value="ECO:0007669"/>
    <property type="project" value="UniProtKB-KW"/>
</dbReference>
<dbReference type="SUPFAM" id="SSF50630">
    <property type="entry name" value="Acid proteases"/>
    <property type="match status" value="1"/>
</dbReference>
<dbReference type="EMBL" id="CP071517">
    <property type="protein sequence ID" value="QSX76893.1"/>
    <property type="molecule type" value="Genomic_DNA"/>
</dbReference>
<dbReference type="InterPro" id="IPR008503">
    <property type="entry name" value="Asp_endopeptidase"/>
</dbReference>
<proteinExistence type="predicted"/>
<dbReference type="Gene3D" id="2.40.70.10">
    <property type="entry name" value="Acid Proteases"/>
    <property type="match status" value="1"/>
</dbReference>
<dbReference type="Pfam" id="PF05618">
    <property type="entry name" value="Zn_protease"/>
    <property type="match status" value="1"/>
</dbReference>
<dbReference type="PANTHER" id="PTHR38037:SF2">
    <property type="entry name" value="ATP-DEPENDENT ZINC PROTEASE DOMAIN-CONTAINING PROTEIN-RELATED"/>
    <property type="match status" value="1"/>
</dbReference>
<evidence type="ECO:0000259" key="1">
    <source>
        <dbReference type="Pfam" id="PF05618"/>
    </source>
</evidence>
<feature type="domain" description="Retropepsin-like aspartic endopeptidase" evidence="1">
    <location>
        <begin position="6"/>
        <end position="138"/>
    </location>
</feature>
<dbReference type="Proteomes" id="UP000663400">
    <property type="component" value="Chromosome"/>
</dbReference>
<dbReference type="PANTHER" id="PTHR38037">
    <property type="entry name" value="ZN_PROTEASE DOMAIN-CONTAINING PROTEIN"/>
    <property type="match status" value="1"/>
</dbReference>
<organism evidence="2 3">
    <name type="scientific">Lysobacter arenosi</name>
    <dbReference type="NCBI Taxonomy" id="2795387"/>
    <lineage>
        <taxon>Bacteria</taxon>
        <taxon>Pseudomonadati</taxon>
        <taxon>Pseudomonadota</taxon>
        <taxon>Gammaproteobacteria</taxon>
        <taxon>Lysobacterales</taxon>
        <taxon>Lysobacteraceae</taxon>
        <taxon>Lysobacter</taxon>
    </lineage>
</organism>
<sequence length="155" mass="17053">MASKIVLGWREWASLPELGIARLRTKVDSGARSSALHVDAQWRFSEGGAPWVGFRISPGERAGIIEAMAPIYDEREVTDSGGHCTRRVFVRTVLSLAGIERVVEINLSDRRGMLFPMLLGRTALARVFTVDPARSFLHGRLPISGAIVPIVKSMQ</sequence>
<keyword evidence="2" id="KW-0645">Protease</keyword>
<reference evidence="2 3" key="1">
    <citation type="submission" date="2021-02" db="EMBL/GenBank/DDBJ databases">
        <title>Lysobacter arenosi sp. nov., isolated from soil of gangwondo yeongwol, south Korea.</title>
        <authorList>
            <person name="Kim K.R."/>
            <person name="Kim K.H."/>
            <person name="Jeon C.O."/>
        </authorList>
    </citation>
    <scope>NUCLEOTIDE SEQUENCE [LARGE SCALE GENOMIC DNA]</scope>
    <source>
        <strain evidence="2 3">R7</strain>
    </source>
</reference>